<dbReference type="EMBL" id="JAGETM010000001">
    <property type="protein sequence ID" value="MBO1997122.1"/>
    <property type="molecule type" value="Genomic_DNA"/>
</dbReference>
<organism evidence="1 2">
    <name type="scientific">Klebsiella pneumoniae</name>
    <dbReference type="NCBI Taxonomy" id="573"/>
    <lineage>
        <taxon>Bacteria</taxon>
        <taxon>Pseudomonadati</taxon>
        <taxon>Pseudomonadota</taxon>
        <taxon>Gammaproteobacteria</taxon>
        <taxon>Enterobacterales</taxon>
        <taxon>Enterobacteriaceae</taxon>
        <taxon>Klebsiella/Raoultella group</taxon>
        <taxon>Klebsiella</taxon>
        <taxon>Klebsiella pneumoniae complex</taxon>
    </lineage>
</organism>
<accession>A0A939NMZ9</accession>
<dbReference type="Proteomes" id="UP000664002">
    <property type="component" value="Unassembled WGS sequence"/>
</dbReference>
<name>A0A939NMZ9_KLEPN</name>
<proteinExistence type="predicted"/>
<gene>
    <name evidence="1" type="ORF">J4730_01630</name>
</gene>
<evidence type="ECO:0000313" key="1">
    <source>
        <dbReference type="EMBL" id="MBO1997122.1"/>
    </source>
</evidence>
<dbReference type="AlphaFoldDB" id="A0A939NMZ9"/>
<comment type="caution">
    <text evidence="1">The sequence shown here is derived from an EMBL/GenBank/DDBJ whole genome shotgun (WGS) entry which is preliminary data.</text>
</comment>
<sequence>MMFKIESSEQRLKRVLTENAGKFTIDEDGGIHTNWQHPEVQATMRRHFEALSKIKVDRK</sequence>
<protein>
    <submittedName>
        <fullName evidence="1">Uncharacterized protein</fullName>
    </submittedName>
</protein>
<reference evidence="1" key="1">
    <citation type="submission" date="2021-03" db="EMBL/GenBank/DDBJ databases">
        <title>Molecular epidemiology and mechanisms of colistin and carbapenem resistance in Enterobacteriaceae from clinical isolates, the environment and porcine samples in Pretoria, South Africa.</title>
        <authorList>
            <person name="Bogoshi D."/>
            <person name="Mbelle N.M."/>
            <person name="Naidoo V."/>
            <person name="Osei Sekyere J."/>
        </authorList>
    </citation>
    <scope>NUCLEOTIDE SEQUENCE</scope>
    <source>
        <strain evidence="1">C027</strain>
    </source>
</reference>
<evidence type="ECO:0000313" key="2">
    <source>
        <dbReference type="Proteomes" id="UP000664002"/>
    </source>
</evidence>